<evidence type="ECO:0000256" key="1">
    <source>
        <dbReference type="SAM" id="MobiDB-lite"/>
    </source>
</evidence>
<accession>A0A0S4LJX7</accession>
<proteinExistence type="predicted"/>
<protein>
    <submittedName>
        <fullName evidence="2">Uncharacterized protein</fullName>
    </submittedName>
</protein>
<dbReference type="AlphaFoldDB" id="A0A0S4LJX7"/>
<keyword evidence="3" id="KW-1185">Reference proteome</keyword>
<name>A0A0S4LJX7_9BACT</name>
<dbReference type="Proteomes" id="UP000198736">
    <property type="component" value="Unassembled WGS sequence"/>
</dbReference>
<dbReference type="EMBL" id="CZPZ01000012">
    <property type="protein sequence ID" value="CUS35426.1"/>
    <property type="molecule type" value="Genomic_DNA"/>
</dbReference>
<feature type="region of interest" description="Disordered" evidence="1">
    <location>
        <begin position="112"/>
        <end position="134"/>
    </location>
</feature>
<reference evidence="3" key="1">
    <citation type="submission" date="2015-10" db="EMBL/GenBank/DDBJ databases">
        <authorList>
            <person name="Luecker S."/>
            <person name="Luecker S."/>
        </authorList>
    </citation>
    <scope>NUCLEOTIDE SEQUENCE [LARGE SCALE GENOMIC DNA]</scope>
</reference>
<evidence type="ECO:0000313" key="2">
    <source>
        <dbReference type="EMBL" id="CUS35426.1"/>
    </source>
</evidence>
<sequence>MSSEHSRLICGSLSLVHFIQDFLLHTALDLEVGTGLTGQLLINEMPQTDVFSLARYITDLNDPLSSRDESLSYRPCLCEDGLQFVIGHPHRPSKLIGTHAEYDAIDVTTKKRKSLARNDSSTPPQVAHSPGKPHRYRGLVRYMGRFSS</sequence>
<organism evidence="2 3">
    <name type="scientific">Candidatus Nitrospira nitrificans</name>
    <dbReference type="NCBI Taxonomy" id="1742973"/>
    <lineage>
        <taxon>Bacteria</taxon>
        <taxon>Pseudomonadati</taxon>
        <taxon>Nitrospirota</taxon>
        <taxon>Nitrospiria</taxon>
        <taxon>Nitrospirales</taxon>
        <taxon>Nitrospiraceae</taxon>
        <taxon>Nitrospira</taxon>
    </lineage>
</organism>
<gene>
    <name evidence="2" type="ORF">COMA2_20261</name>
</gene>
<evidence type="ECO:0000313" key="3">
    <source>
        <dbReference type="Proteomes" id="UP000198736"/>
    </source>
</evidence>
<dbReference type="STRING" id="1742973.COMA2_20261"/>